<organism evidence="1 2">
    <name type="scientific">Acropora cervicornis</name>
    <name type="common">Staghorn coral</name>
    <dbReference type="NCBI Taxonomy" id="6130"/>
    <lineage>
        <taxon>Eukaryota</taxon>
        <taxon>Metazoa</taxon>
        <taxon>Cnidaria</taxon>
        <taxon>Anthozoa</taxon>
        <taxon>Hexacorallia</taxon>
        <taxon>Scleractinia</taxon>
        <taxon>Astrocoeniina</taxon>
        <taxon>Acroporidae</taxon>
        <taxon>Acropora</taxon>
    </lineage>
</organism>
<gene>
    <name evidence="1" type="ORF">P5673_004912</name>
</gene>
<dbReference type="Proteomes" id="UP001249851">
    <property type="component" value="Unassembled WGS sequence"/>
</dbReference>
<dbReference type="AlphaFoldDB" id="A0AAD9VD70"/>
<name>A0AAD9VD70_ACRCE</name>
<evidence type="ECO:0000313" key="2">
    <source>
        <dbReference type="Proteomes" id="UP001249851"/>
    </source>
</evidence>
<reference evidence="1" key="1">
    <citation type="journal article" date="2023" name="G3 (Bethesda)">
        <title>Whole genome assembly and annotation of the endangered Caribbean coral Acropora cervicornis.</title>
        <authorList>
            <person name="Selwyn J.D."/>
            <person name="Vollmer S.V."/>
        </authorList>
    </citation>
    <scope>NUCLEOTIDE SEQUENCE</scope>
    <source>
        <strain evidence="1">K2</strain>
    </source>
</reference>
<proteinExistence type="predicted"/>
<evidence type="ECO:0000313" key="1">
    <source>
        <dbReference type="EMBL" id="KAK2570151.1"/>
    </source>
</evidence>
<comment type="caution">
    <text evidence="1">The sequence shown here is derived from an EMBL/GenBank/DDBJ whole genome shotgun (WGS) entry which is preliminary data.</text>
</comment>
<keyword evidence="2" id="KW-1185">Reference proteome</keyword>
<reference evidence="1" key="2">
    <citation type="journal article" date="2023" name="Science">
        <title>Genomic signatures of disease resistance in endangered staghorn corals.</title>
        <authorList>
            <person name="Vollmer S.V."/>
            <person name="Selwyn J.D."/>
            <person name="Despard B.A."/>
            <person name="Roesel C.L."/>
        </authorList>
    </citation>
    <scope>NUCLEOTIDE SEQUENCE</scope>
    <source>
        <strain evidence="1">K2</strain>
    </source>
</reference>
<dbReference type="EMBL" id="JARQWQ010000008">
    <property type="protein sequence ID" value="KAK2570151.1"/>
    <property type="molecule type" value="Genomic_DNA"/>
</dbReference>
<sequence>MDETTGMLRASESHSLFVKVIQRVASFQNGTVNIVLESSSSKSTDTNYCDSLTCTKNTALESKKTTTRKSRSKLPQTHEKLKDFLEKTNDRSNSGQLKYFRPVHRCSVCAEVEGSKTQKIDEFYGPVEKRPRVGTQPDADMMLWSTWKRRQTIKTWKVALICLIHLKKVSSLFGSISTEGINVISEDSLAGIDCEWSECDSVCFHTFQPVTDKLEILNGNPNITCASSIDDLHAFDEGLSGVDGEEVYMIQKNFKLILI</sequence>
<protein>
    <submittedName>
        <fullName evidence="1">Uncharacterized protein</fullName>
    </submittedName>
</protein>
<accession>A0AAD9VD70</accession>